<feature type="transmembrane region" description="Helical" evidence="1">
    <location>
        <begin position="167"/>
        <end position="186"/>
    </location>
</feature>
<feature type="signal peptide" evidence="2">
    <location>
        <begin position="1"/>
        <end position="32"/>
    </location>
</feature>
<feature type="chain" id="PRO_5045349198" evidence="2">
    <location>
        <begin position="33"/>
        <end position="191"/>
    </location>
</feature>
<evidence type="ECO:0000256" key="2">
    <source>
        <dbReference type="SAM" id="SignalP"/>
    </source>
</evidence>
<evidence type="ECO:0000313" key="4">
    <source>
        <dbReference type="Proteomes" id="UP001281305"/>
    </source>
</evidence>
<dbReference type="Proteomes" id="UP001281305">
    <property type="component" value="Chromosome"/>
</dbReference>
<keyword evidence="1" id="KW-1133">Transmembrane helix</keyword>
<keyword evidence="1" id="KW-0472">Membrane</keyword>
<reference evidence="3 4" key="1">
    <citation type="submission" date="2024-02" db="EMBL/GenBank/DDBJ databases">
        <title>Roseovarius strain W115 nov., isolated from a marine algae.</title>
        <authorList>
            <person name="Lee M.W."/>
            <person name="Lee J.K."/>
            <person name="Kim J.M."/>
            <person name="Choi D.G."/>
            <person name="Baek J.H."/>
            <person name="Bayburt H."/>
            <person name="Jung J.J."/>
            <person name="Han D.M."/>
            <person name="Jeon C.O."/>
        </authorList>
    </citation>
    <scope>NUCLEOTIDE SEQUENCE [LARGE SCALE GENOMIC DNA]</scope>
    <source>
        <strain evidence="3 4">W115</strain>
    </source>
</reference>
<keyword evidence="4" id="KW-1185">Reference proteome</keyword>
<proteinExistence type="predicted"/>
<evidence type="ECO:0000256" key="1">
    <source>
        <dbReference type="SAM" id="Phobius"/>
    </source>
</evidence>
<evidence type="ECO:0000313" key="3">
    <source>
        <dbReference type="EMBL" id="WYK18708.1"/>
    </source>
</evidence>
<protein>
    <submittedName>
        <fullName evidence="3">VPLPA-CTERM sorting domain-containing protein</fullName>
    </submittedName>
</protein>
<dbReference type="EMBL" id="CP146606">
    <property type="protein sequence ID" value="WYK18708.1"/>
    <property type="molecule type" value="Genomic_DNA"/>
</dbReference>
<dbReference type="NCBIfam" id="TIGR03370">
    <property type="entry name" value="VPLPA-CTERM"/>
    <property type="match status" value="1"/>
</dbReference>
<organism evidence="3 4">
    <name type="scientific">Roseovarius rhodophyticola</name>
    <dbReference type="NCBI Taxonomy" id="3080827"/>
    <lineage>
        <taxon>Bacteria</taxon>
        <taxon>Pseudomonadati</taxon>
        <taxon>Pseudomonadota</taxon>
        <taxon>Alphaproteobacteria</taxon>
        <taxon>Rhodobacterales</taxon>
        <taxon>Roseobacteraceae</taxon>
        <taxon>Roseovarius</taxon>
    </lineage>
</organism>
<name>A0ABZ2TG45_9RHOB</name>
<keyword evidence="2" id="KW-0732">Signal</keyword>
<keyword evidence="1" id="KW-0812">Transmembrane</keyword>
<sequence>MVGTFRRFAELFAVTAIISAFGFFASPASASAAVCGSVTYAATQDGMFLTPEGCGVGNDEGAMGYGTLNGWTLGDDDTGDGTGNIDLMLSGQSWSITNTGGYTHLALALKQARSFAFYVLDLSKDLSGTWGTLGSNGQGQQVNGFSHINAWYKGDGTPPPPPPPSNVPLPAAAWMLLAALGSLVVFRKKSA</sequence>
<dbReference type="InterPro" id="IPR022472">
    <property type="entry name" value="VPLPA-CTERM"/>
</dbReference>
<accession>A0ABZ2TG45</accession>
<gene>
    <name evidence="3" type="ORF">RZS32_002135</name>
</gene>
<dbReference type="RefSeq" id="WP_317055391.1">
    <property type="nucleotide sequence ID" value="NZ_CP146606.1"/>
</dbReference>